<organism evidence="1 2">
    <name type="scientific">Crepidotus variabilis</name>
    <dbReference type="NCBI Taxonomy" id="179855"/>
    <lineage>
        <taxon>Eukaryota</taxon>
        <taxon>Fungi</taxon>
        <taxon>Dikarya</taxon>
        <taxon>Basidiomycota</taxon>
        <taxon>Agaricomycotina</taxon>
        <taxon>Agaricomycetes</taxon>
        <taxon>Agaricomycetidae</taxon>
        <taxon>Agaricales</taxon>
        <taxon>Agaricineae</taxon>
        <taxon>Crepidotaceae</taxon>
        <taxon>Crepidotus</taxon>
    </lineage>
</organism>
<reference evidence="1" key="1">
    <citation type="submission" date="2020-11" db="EMBL/GenBank/DDBJ databases">
        <authorList>
            <consortium name="DOE Joint Genome Institute"/>
            <person name="Ahrendt S."/>
            <person name="Riley R."/>
            <person name="Andreopoulos W."/>
            <person name="Labutti K."/>
            <person name="Pangilinan J."/>
            <person name="Ruiz-Duenas F.J."/>
            <person name="Barrasa J.M."/>
            <person name="Sanchez-Garcia M."/>
            <person name="Camarero S."/>
            <person name="Miyauchi S."/>
            <person name="Serrano A."/>
            <person name="Linde D."/>
            <person name="Babiker R."/>
            <person name="Drula E."/>
            <person name="Ayuso-Fernandez I."/>
            <person name="Pacheco R."/>
            <person name="Padilla G."/>
            <person name="Ferreira P."/>
            <person name="Barriuso J."/>
            <person name="Kellner H."/>
            <person name="Castanera R."/>
            <person name="Alfaro M."/>
            <person name="Ramirez L."/>
            <person name="Pisabarro A.G."/>
            <person name="Kuo A."/>
            <person name="Tritt A."/>
            <person name="Lipzen A."/>
            <person name="He G."/>
            <person name="Yan M."/>
            <person name="Ng V."/>
            <person name="Cullen D."/>
            <person name="Martin F."/>
            <person name="Rosso M.-N."/>
            <person name="Henrissat B."/>
            <person name="Hibbett D."/>
            <person name="Martinez A.T."/>
            <person name="Grigoriev I.V."/>
        </authorList>
    </citation>
    <scope>NUCLEOTIDE SEQUENCE</scope>
    <source>
        <strain evidence="1">CBS 506.95</strain>
    </source>
</reference>
<sequence length="81" mass="9024">MPYYQPTSMLLPHLQALNQPPMFWCQGVLHGNPSGRLPIGYHSPLGSTPIYATSVVSAVILWIPNDIQLQHPIVKTRSPSY</sequence>
<protein>
    <submittedName>
        <fullName evidence="1">Uncharacterized protein</fullName>
    </submittedName>
</protein>
<keyword evidence="2" id="KW-1185">Reference proteome</keyword>
<evidence type="ECO:0000313" key="1">
    <source>
        <dbReference type="EMBL" id="KAF9522974.1"/>
    </source>
</evidence>
<dbReference type="EMBL" id="MU157929">
    <property type="protein sequence ID" value="KAF9522974.1"/>
    <property type="molecule type" value="Genomic_DNA"/>
</dbReference>
<name>A0A9P6E5M8_9AGAR</name>
<dbReference type="AlphaFoldDB" id="A0A9P6E5M8"/>
<accession>A0A9P6E5M8</accession>
<dbReference type="Proteomes" id="UP000807306">
    <property type="component" value="Unassembled WGS sequence"/>
</dbReference>
<comment type="caution">
    <text evidence="1">The sequence shown here is derived from an EMBL/GenBank/DDBJ whole genome shotgun (WGS) entry which is preliminary data.</text>
</comment>
<proteinExistence type="predicted"/>
<gene>
    <name evidence="1" type="ORF">CPB83DRAFT_863734</name>
</gene>
<evidence type="ECO:0000313" key="2">
    <source>
        <dbReference type="Proteomes" id="UP000807306"/>
    </source>
</evidence>